<evidence type="ECO:0000313" key="2">
    <source>
        <dbReference type="EMBL" id="BCJ45696.1"/>
    </source>
</evidence>
<name>A0ABM7M288_9ACTN</name>
<proteinExistence type="predicted"/>
<evidence type="ECO:0000256" key="1">
    <source>
        <dbReference type="SAM" id="MobiDB-lite"/>
    </source>
</evidence>
<feature type="compositionally biased region" description="Basic and acidic residues" evidence="1">
    <location>
        <begin position="43"/>
        <end position="54"/>
    </location>
</feature>
<evidence type="ECO:0000313" key="3">
    <source>
        <dbReference type="Proteomes" id="UP000676967"/>
    </source>
</evidence>
<keyword evidence="3" id="KW-1185">Reference proteome</keyword>
<protein>
    <submittedName>
        <fullName evidence="2">Uncharacterized protein</fullName>
    </submittedName>
</protein>
<organism evidence="2 3">
    <name type="scientific">Actinoplanes ianthinogenes</name>
    <dbReference type="NCBI Taxonomy" id="122358"/>
    <lineage>
        <taxon>Bacteria</taxon>
        <taxon>Bacillati</taxon>
        <taxon>Actinomycetota</taxon>
        <taxon>Actinomycetes</taxon>
        <taxon>Micromonosporales</taxon>
        <taxon>Micromonosporaceae</taxon>
        <taxon>Actinoplanes</taxon>
    </lineage>
</organism>
<feature type="compositionally biased region" description="Basic residues" evidence="1">
    <location>
        <begin position="116"/>
        <end position="131"/>
    </location>
</feature>
<accession>A0ABM7M288</accession>
<gene>
    <name evidence="2" type="ORF">Aiant_63530</name>
</gene>
<sequence length="142" mass="15324">MGLAIAARACGADRKTDVMAGGDAPRGIRRSWRTSLERAISDTMRKPGHDRTALDEIPADSGGGRVRRGPGHGRTHPHTRARGAAESGAITRTRWVPRSAPTDFCQAGHGGPARLPRPRGNRPTAPRHARRQGMDAAWRTSR</sequence>
<reference evidence="2 3" key="1">
    <citation type="submission" date="2020-08" db="EMBL/GenBank/DDBJ databases">
        <title>Whole genome shotgun sequence of Actinoplanes ianthinogenes NBRC 13996.</title>
        <authorList>
            <person name="Komaki H."/>
            <person name="Tamura T."/>
        </authorList>
    </citation>
    <scope>NUCLEOTIDE SEQUENCE [LARGE SCALE GENOMIC DNA]</scope>
    <source>
        <strain evidence="2 3">NBRC 13996</strain>
    </source>
</reference>
<feature type="region of interest" description="Disordered" evidence="1">
    <location>
        <begin position="43"/>
        <end position="142"/>
    </location>
</feature>
<feature type="compositionally biased region" description="Basic residues" evidence="1">
    <location>
        <begin position="65"/>
        <end position="81"/>
    </location>
</feature>
<dbReference type="Proteomes" id="UP000676967">
    <property type="component" value="Chromosome"/>
</dbReference>
<dbReference type="EMBL" id="AP023356">
    <property type="protein sequence ID" value="BCJ45696.1"/>
    <property type="molecule type" value="Genomic_DNA"/>
</dbReference>